<dbReference type="STRING" id="4565.A0A3B6QM76"/>
<dbReference type="SMART" id="SM00291">
    <property type="entry name" value="ZnF_ZZ"/>
    <property type="match status" value="1"/>
</dbReference>
<dbReference type="PROSITE" id="PS50135">
    <property type="entry name" value="ZF_ZZ_2"/>
    <property type="match status" value="1"/>
</dbReference>
<dbReference type="InterPro" id="IPR031162">
    <property type="entry name" value="CBP_P300_HAT"/>
</dbReference>
<reference evidence="18" key="1">
    <citation type="submission" date="2018-08" db="EMBL/GenBank/DDBJ databases">
        <authorList>
            <person name="Rossello M."/>
        </authorList>
    </citation>
    <scope>NUCLEOTIDE SEQUENCE [LARGE SCALE GENOMIC DNA]</scope>
    <source>
        <strain evidence="18">cv. Chinese Spring</strain>
    </source>
</reference>
<evidence type="ECO:0000256" key="1">
    <source>
        <dbReference type="ARBA" id="ARBA00002581"/>
    </source>
</evidence>
<evidence type="ECO:0000256" key="2">
    <source>
        <dbReference type="ARBA" id="ARBA00004123"/>
    </source>
</evidence>
<dbReference type="OMA" id="NGWVHQI"/>
<dbReference type="GO" id="GO:0045944">
    <property type="term" value="P:positive regulation of transcription by RNA polymerase II"/>
    <property type="evidence" value="ECO:0000318"/>
    <property type="project" value="GO_Central"/>
</dbReference>
<dbReference type="Gramene" id="TraesROB_scaffold_002489_01G000700.1">
    <property type="protein sequence ID" value="TraesROB_scaffold_002489_01G000700.1"/>
    <property type="gene ID" value="TraesROB_scaffold_002489_01G000700"/>
</dbReference>
<keyword evidence="12" id="KW-0539">Nucleus</keyword>
<dbReference type="Gramene" id="TraesPARA_EIv1.0_2140620.1">
    <property type="protein sequence ID" value="TraesPARA_EIv1.0_2140620.1.CDS"/>
    <property type="gene ID" value="TraesPARA_EIv1.0_2140620"/>
</dbReference>
<feature type="domain" description="ZZ-type" evidence="16">
    <location>
        <begin position="488"/>
        <end position="551"/>
    </location>
</feature>
<organism evidence="18">
    <name type="scientific">Triticum aestivum</name>
    <name type="common">Wheat</name>
    <dbReference type="NCBI Taxonomy" id="4565"/>
    <lineage>
        <taxon>Eukaryota</taxon>
        <taxon>Viridiplantae</taxon>
        <taxon>Streptophyta</taxon>
        <taxon>Embryophyta</taxon>
        <taxon>Tracheophyta</taxon>
        <taxon>Spermatophyta</taxon>
        <taxon>Magnoliopsida</taxon>
        <taxon>Liliopsida</taxon>
        <taxon>Poales</taxon>
        <taxon>Poaceae</taxon>
        <taxon>BOP clade</taxon>
        <taxon>Pooideae</taxon>
        <taxon>Triticodae</taxon>
        <taxon>Triticeae</taxon>
        <taxon>Triticinae</taxon>
        <taxon>Triticum</taxon>
    </lineage>
</organism>
<dbReference type="Gramene" id="TraesNOR6D03G03814990.1">
    <property type="protein sequence ID" value="TraesNOR6D03G03814990.1"/>
    <property type="gene ID" value="TraesNOR6D03G03814990"/>
</dbReference>
<dbReference type="Gramene" id="TraesARI6D03G03738660.1">
    <property type="protein sequence ID" value="TraesARI6D03G03738660.1"/>
    <property type="gene ID" value="TraesARI6D03G03738660"/>
</dbReference>
<dbReference type="RefSeq" id="XP_044421163.1">
    <property type="nucleotide sequence ID" value="XM_044565228.1"/>
</dbReference>
<evidence type="ECO:0000256" key="14">
    <source>
        <dbReference type="ARBA" id="ARBA00048017"/>
    </source>
</evidence>
<dbReference type="SMR" id="A0A3B6QM76"/>
<dbReference type="PANTHER" id="PTHR13808:SF61">
    <property type="entry name" value="HISTONE ACETYLTRANSFERASE"/>
    <property type="match status" value="1"/>
</dbReference>
<protein>
    <recommendedName>
        <fullName evidence="3">histone acetyltransferase</fullName>
        <ecNumber evidence="3">2.3.1.48</ecNumber>
    </recommendedName>
</protein>
<keyword evidence="10" id="KW-0010">Activator</keyword>
<gene>
    <name evidence="18" type="primary">LOC123145744</name>
</gene>
<evidence type="ECO:0000256" key="15">
    <source>
        <dbReference type="PROSITE-ProRule" id="PRU00228"/>
    </source>
</evidence>
<reference evidence="18" key="2">
    <citation type="submission" date="2018-10" db="UniProtKB">
        <authorList>
            <consortium name="EnsemblPlants"/>
        </authorList>
    </citation>
    <scope>IDENTIFICATION</scope>
</reference>
<dbReference type="Gramene" id="TraesKAR6D01G0321110.1">
    <property type="protein sequence ID" value="cds.TraesKAR6D01G0321110.1"/>
    <property type="gene ID" value="TraesKAR6D01G0321110"/>
</dbReference>
<dbReference type="KEGG" id="taes:123145744"/>
<keyword evidence="6 15" id="KW-0863">Zinc-finger</keyword>
<dbReference type="Pfam" id="PF08214">
    <property type="entry name" value="HAT_KAT11"/>
    <property type="match status" value="1"/>
</dbReference>
<evidence type="ECO:0000256" key="3">
    <source>
        <dbReference type="ARBA" id="ARBA00013184"/>
    </source>
</evidence>
<dbReference type="PROSITE" id="PS01359">
    <property type="entry name" value="ZF_PHD_1"/>
    <property type="match status" value="1"/>
</dbReference>
<dbReference type="PROSITE" id="PS01357">
    <property type="entry name" value="ZF_ZZ_1"/>
    <property type="match status" value="1"/>
</dbReference>
<dbReference type="Gramene" id="TraesLAC6D03G03724790.1">
    <property type="protein sequence ID" value="TraesLAC6D03G03724790.1"/>
    <property type="gene ID" value="TraesLAC6D03G03724790"/>
</dbReference>
<evidence type="ECO:0000256" key="10">
    <source>
        <dbReference type="ARBA" id="ARBA00023159"/>
    </source>
</evidence>
<keyword evidence="11" id="KW-0804">Transcription</keyword>
<dbReference type="FunFam" id="3.30.60.90:FF:000022">
    <property type="entry name" value="Histone acetyltransferase of the CBP family 12"/>
    <property type="match status" value="1"/>
</dbReference>
<dbReference type="Pfam" id="PF00569">
    <property type="entry name" value="ZZ"/>
    <property type="match status" value="1"/>
</dbReference>
<dbReference type="GO" id="GO:0004402">
    <property type="term" value="F:histone acetyltransferase activity"/>
    <property type="evidence" value="ECO:0000318"/>
    <property type="project" value="GO_Central"/>
</dbReference>
<feature type="domain" description="CBP/p300-type HAT" evidence="17">
    <location>
        <begin position="171"/>
        <end position="606"/>
    </location>
</feature>
<dbReference type="InterPro" id="IPR000433">
    <property type="entry name" value="Znf_ZZ"/>
</dbReference>
<evidence type="ECO:0000256" key="9">
    <source>
        <dbReference type="ARBA" id="ARBA00023015"/>
    </source>
</evidence>
<dbReference type="Proteomes" id="UP000019116">
    <property type="component" value="Chromosome 6D"/>
</dbReference>
<keyword evidence="8" id="KW-0156">Chromatin regulator</keyword>
<keyword evidence="4" id="KW-0808">Transferase</keyword>
<dbReference type="Gramene" id="TraesCAD_scaffold_012269_01G000300.1">
    <property type="protein sequence ID" value="TraesCAD_scaffold_012269_01G000300.1"/>
    <property type="gene ID" value="TraesCAD_scaffold_012269_01G000300"/>
</dbReference>
<evidence type="ECO:0000256" key="5">
    <source>
        <dbReference type="ARBA" id="ARBA00022723"/>
    </source>
</evidence>
<dbReference type="GO" id="GO:0000123">
    <property type="term" value="C:histone acetyltransferase complex"/>
    <property type="evidence" value="ECO:0000318"/>
    <property type="project" value="GO_Central"/>
</dbReference>
<dbReference type="Gramene" id="TraesJAG6D03G03757010.1">
    <property type="protein sequence ID" value="TraesJAG6D03G03757010.1"/>
    <property type="gene ID" value="TraesJAG6D03G03757010"/>
</dbReference>
<dbReference type="Gramene" id="TraesLDM6D03G03778120.1">
    <property type="protein sequence ID" value="TraesLDM6D03G03778120.1"/>
    <property type="gene ID" value="TraesLDM6D03G03778120"/>
</dbReference>
<evidence type="ECO:0000256" key="8">
    <source>
        <dbReference type="ARBA" id="ARBA00022853"/>
    </source>
</evidence>
<dbReference type="Gramene" id="TraesSYM6D03G03722150.1">
    <property type="protein sequence ID" value="TraesSYM6D03G03722150.1"/>
    <property type="gene ID" value="TraesSYM6D03G03722150"/>
</dbReference>
<dbReference type="Gene3D" id="3.30.60.90">
    <property type="match status" value="1"/>
</dbReference>
<keyword evidence="9" id="KW-0805">Transcription regulation</keyword>
<dbReference type="Gramene" id="TraesMAC6D03G03772410.1">
    <property type="protein sequence ID" value="TraesMAC6D03G03772410.1"/>
    <property type="gene ID" value="TraesMAC6D03G03772410"/>
</dbReference>
<dbReference type="AlphaFoldDB" id="A0A3B6QM76"/>
<evidence type="ECO:0000256" key="6">
    <source>
        <dbReference type="ARBA" id="ARBA00022771"/>
    </source>
</evidence>
<dbReference type="EnsemblPlants" id="TraesCS6D02G317200.1">
    <property type="protein sequence ID" value="TraesCS6D02G317200.1"/>
    <property type="gene ID" value="TraesCS6D02G317200"/>
</dbReference>
<comment type="function">
    <text evidence="1">Acetyltransferase enzyme. Acetylates histones, giving a specific tag for transcriptional activation.</text>
</comment>
<dbReference type="SUPFAM" id="SSF57903">
    <property type="entry name" value="FYVE/PHD zinc finger"/>
    <property type="match status" value="1"/>
</dbReference>
<accession>A0A3B6QM76</accession>
<dbReference type="Gramene" id="TraesCS6D02G317200.1">
    <property type="protein sequence ID" value="TraesCS6D02G317200.1"/>
    <property type="gene ID" value="TraesCS6D02G317200"/>
</dbReference>
<dbReference type="InterPro" id="IPR013083">
    <property type="entry name" value="Znf_RING/FYVE/PHD"/>
</dbReference>
<dbReference type="PANTHER" id="PTHR13808">
    <property type="entry name" value="CBP/P300-RELATED"/>
    <property type="match status" value="1"/>
</dbReference>
<dbReference type="InterPro" id="IPR043145">
    <property type="entry name" value="Znf_ZZ_sf"/>
</dbReference>
<dbReference type="GO" id="GO:0005667">
    <property type="term" value="C:transcription regulator complex"/>
    <property type="evidence" value="ECO:0000318"/>
    <property type="project" value="GO_Central"/>
</dbReference>
<dbReference type="InterPro" id="IPR013178">
    <property type="entry name" value="Histone_AcTrfase_Rtt109/CBP"/>
</dbReference>
<dbReference type="Gramene" id="TraesWEE_scaffold_006900_01G000500.1">
    <property type="protein sequence ID" value="TraesWEE_scaffold_006900_01G000500.1"/>
    <property type="gene ID" value="TraesWEE_scaffold_006900_01G000500"/>
</dbReference>
<dbReference type="GO" id="GO:0005634">
    <property type="term" value="C:nucleus"/>
    <property type="evidence" value="ECO:0007669"/>
    <property type="project" value="UniProtKB-SubCell"/>
</dbReference>
<evidence type="ECO:0000259" key="17">
    <source>
        <dbReference type="PROSITE" id="PS51727"/>
    </source>
</evidence>
<dbReference type="SMART" id="SM01250">
    <property type="entry name" value="KAT11"/>
    <property type="match status" value="1"/>
</dbReference>
<dbReference type="InterPro" id="IPR019786">
    <property type="entry name" value="Zinc_finger_PHD-type_CS"/>
</dbReference>
<evidence type="ECO:0000256" key="11">
    <source>
        <dbReference type="ARBA" id="ARBA00023163"/>
    </source>
</evidence>
<evidence type="ECO:0000313" key="18">
    <source>
        <dbReference type="EnsemblPlants" id="TraesCS6D02G317200.1"/>
    </source>
</evidence>
<dbReference type="GO" id="GO:0003713">
    <property type="term" value="F:transcription coactivator activity"/>
    <property type="evidence" value="ECO:0000318"/>
    <property type="project" value="GO_Central"/>
</dbReference>
<keyword evidence="13" id="KW-0012">Acyltransferase</keyword>
<name>A0A3B6QM76_WHEAT</name>
<comment type="catalytic activity">
    <reaction evidence="14">
        <text>L-lysyl-[protein] + acetyl-CoA = N(6)-acetyl-L-lysyl-[protein] + CoA + H(+)</text>
        <dbReference type="Rhea" id="RHEA:45948"/>
        <dbReference type="Rhea" id="RHEA-COMP:9752"/>
        <dbReference type="Rhea" id="RHEA-COMP:10731"/>
        <dbReference type="ChEBI" id="CHEBI:15378"/>
        <dbReference type="ChEBI" id="CHEBI:29969"/>
        <dbReference type="ChEBI" id="CHEBI:57287"/>
        <dbReference type="ChEBI" id="CHEBI:57288"/>
        <dbReference type="ChEBI" id="CHEBI:61930"/>
        <dbReference type="EC" id="2.3.1.48"/>
    </reaction>
</comment>
<evidence type="ECO:0000256" key="13">
    <source>
        <dbReference type="ARBA" id="ARBA00023315"/>
    </source>
</evidence>
<keyword evidence="19" id="KW-1185">Reference proteome</keyword>
<evidence type="ECO:0000256" key="12">
    <source>
        <dbReference type="ARBA" id="ARBA00023242"/>
    </source>
</evidence>
<keyword evidence="5" id="KW-0479">Metal-binding</keyword>
<dbReference type="GeneID" id="123145744"/>
<dbReference type="Gramene" id="TraesCS6D03G0739900.1">
    <property type="protein sequence ID" value="TraesCS6D03G0739900.1.CDS"/>
    <property type="gene ID" value="TraesCS6D03G0739900"/>
</dbReference>
<dbReference type="InterPro" id="IPR011011">
    <property type="entry name" value="Znf_FYVE_PHD"/>
</dbReference>
<dbReference type="OrthoDB" id="899at2759"/>
<dbReference type="Gramene" id="TraesCLE_scaffold_010958_01G000600.1">
    <property type="protein sequence ID" value="TraesCLE_scaffold_010958_01G000600.1"/>
    <property type="gene ID" value="TraesCLE_scaffold_010958_01G000600"/>
</dbReference>
<evidence type="ECO:0000256" key="4">
    <source>
        <dbReference type="ARBA" id="ARBA00022679"/>
    </source>
</evidence>
<evidence type="ECO:0000259" key="16">
    <source>
        <dbReference type="PROSITE" id="PS50135"/>
    </source>
</evidence>
<evidence type="ECO:0000256" key="7">
    <source>
        <dbReference type="ARBA" id="ARBA00022833"/>
    </source>
</evidence>
<dbReference type="GO" id="GO:0008270">
    <property type="term" value="F:zinc ion binding"/>
    <property type="evidence" value="ECO:0007669"/>
    <property type="project" value="UniProtKB-KW"/>
</dbReference>
<dbReference type="Gramene" id="TraesJUL6D03G03807250.1">
    <property type="protein sequence ID" value="TraesJUL6D03G03807250.1"/>
    <property type="gene ID" value="TraesJUL6D03G03807250"/>
</dbReference>
<dbReference type="Gramene" id="TraesSTA6D03G03767360.1">
    <property type="protein sequence ID" value="TraesSTA6D03G03767360.1"/>
    <property type="gene ID" value="TraesSTA6D03G03767360"/>
</dbReference>
<evidence type="ECO:0000313" key="19">
    <source>
        <dbReference type="Proteomes" id="UP000019116"/>
    </source>
</evidence>
<dbReference type="Gene3D" id="3.30.40.10">
    <property type="entry name" value="Zinc/RING finger domain, C3HC4 (zinc finger)"/>
    <property type="match status" value="1"/>
</dbReference>
<proteinExistence type="predicted"/>
<dbReference type="EC" id="2.3.1.48" evidence="3"/>
<dbReference type="PaxDb" id="4565-Traes_6DL_CF7DD14FE.1"/>
<keyword evidence="7" id="KW-0862">Zinc</keyword>
<dbReference type="SUPFAM" id="SSF57850">
    <property type="entry name" value="RING/U-box"/>
    <property type="match status" value="1"/>
</dbReference>
<dbReference type="GO" id="GO:0031490">
    <property type="term" value="F:chromatin DNA binding"/>
    <property type="evidence" value="ECO:0000318"/>
    <property type="project" value="GO_Central"/>
</dbReference>
<sequence>MAHVPASVEDARLIIDSLREDPLYGQQLPPVSDSINENACQLCKQEKLTFEPPPMYCFPCGARIRRNGPYYAYDTRDTHHSVCIPCYNKSRGHTIEVEGQMFPKARFQKKRNDEETEECWVNCERCNCWQHQICALFNDINYDVKQAYTCLYCYIEEVKRGLHVPSPQSAVLGASDLPRTALSDHIEERLFKRLKLERQARAVQSGRSFDEVAGADGLVVRVVSSVDKKVGVKPRFLETFQEDNYPTEFPYKSKAVLLFQKIDGVEVCLFGMYVQEFGAECAFPNQRRVYLSYLDSVKYLRPGIKAATGEALCTFVYHEILIGYLEYCKQRGFTSCYIWARPPLEGDNIFYCNPTIQTTRTSDKLREWCLAMIRKATKEEIVVELTNLYDHFFITTGECKAKVTASRLPYFDGDYWPGVAEDMVNQLHQEEDDQKLQKKGNAKKIIRKRALEAAGHTDLSGNASEDDMLMQKLGETIYPMKEDFIMVHLQYSCSNCRSFMSSGKRWACHQCRSFYICDKCYSAEQELEERERHPSNSRETHELHPVDIVGVPEETKDGDGIIESKFFDTRHAFLSLCQENHYQFDTLRRAKHSSMMVLYRLHNPTVV</sequence>
<comment type="subcellular location">
    <subcellularLocation>
        <location evidence="2">Nucleus</location>
    </subcellularLocation>
</comment>
<dbReference type="PROSITE" id="PS51727">
    <property type="entry name" value="CBP_P300_HAT"/>
    <property type="match status" value="1"/>
</dbReference>